<evidence type="ECO:0000313" key="7">
    <source>
        <dbReference type="EMBL" id="MDQ9073447.1"/>
    </source>
</evidence>
<evidence type="ECO:0000256" key="3">
    <source>
        <dbReference type="ARBA" id="ARBA00022801"/>
    </source>
</evidence>
<dbReference type="GO" id="GO:0046872">
    <property type="term" value="F:metal ion binding"/>
    <property type="evidence" value="ECO:0007669"/>
    <property type="project" value="UniProtKB-KW"/>
</dbReference>
<evidence type="ECO:0000259" key="6">
    <source>
        <dbReference type="Pfam" id="PF00884"/>
    </source>
</evidence>
<evidence type="ECO:0000256" key="5">
    <source>
        <dbReference type="SAM" id="SignalP"/>
    </source>
</evidence>
<evidence type="ECO:0000256" key="4">
    <source>
        <dbReference type="ARBA" id="ARBA00022837"/>
    </source>
</evidence>
<dbReference type="AlphaFoldDB" id="A0AAW8JLI8"/>
<dbReference type="Gene3D" id="3.30.1120.10">
    <property type="match status" value="1"/>
</dbReference>
<keyword evidence="3 7" id="KW-0378">Hydrolase</keyword>
<accession>A0AAW8JLI8</accession>
<dbReference type="Gene3D" id="3.40.720.10">
    <property type="entry name" value="Alkaline Phosphatase, subunit A"/>
    <property type="match status" value="1"/>
</dbReference>
<dbReference type="RefSeq" id="WP_308957387.1">
    <property type="nucleotide sequence ID" value="NZ_JAVICY010000047.1"/>
</dbReference>
<dbReference type="PROSITE" id="PS00149">
    <property type="entry name" value="SULFATASE_2"/>
    <property type="match status" value="1"/>
</dbReference>
<dbReference type="Pfam" id="PF00884">
    <property type="entry name" value="Sulfatase"/>
    <property type="match status" value="1"/>
</dbReference>
<dbReference type="InterPro" id="IPR000917">
    <property type="entry name" value="Sulfatase_N"/>
</dbReference>
<evidence type="ECO:0000313" key="8">
    <source>
        <dbReference type="Proteomes" id="UP001243195"/>
    </source>
</evidence>
<dbReference type="InterPro" id="IPR024607">
    <property type="entry name" value="Sulfatase_CS"/>
</dbReference>
<dbReference type="InterPro" id="IPR050738">
    <property type="entry name" value="Sulfatase"/>
</dbReference>
<keyword evidence="4" id="KW-0106">Calcium</keyword>
<proteinExistence type="inferred from homology"/>
<protein>
    <submittedName>
        <fullName evidence="7">Arylsulfatase</fullName>
        <ecNumber evidence="7">3.1.6.-</ecNumber>
    </submittedName>
</protein>
<sequence>MRFKKLLLAVCIPAFLSATTVHAETKTQAKKPNILLIVADDLGFSDTEPFGSEIKTPNIARLAKEGTTLTNFYAGPTCSVTRSMLLTGNDNHQAGMGNMAELLQPEQKGHKEYLGQLNDQVMTIAELLKQNGYGTYMAGKWHLGGAANATPYARGFEQSFALIQGGAAHMDKSSLFEGYAARYVENEHDINELPKGFYSTDFYTDKMLSYLKDNSHKNQPFFAYLAYTSPHWPLQAPEEYLKKYENSYKEGYEKIRQDRFKRMLALGIIPKGTKINDPLAKDFPSWEKLTPEQRLDQVKTMQIYAAMIDNLDHNIGRVLDYLRESGELDNTVVLFMSDNGAESSTPEALHEHGIRDWVDANFDNSYNNMGKKGSYVTLGPQWAQVASTPLPYFKGLVSNGGIHVPAIVRYPALTKAGDIEKDMVHVSDFVPTVMQIANIQRPDHFNGKPILPLQGRSFVPVLQGKTLPERSLGWEFNNKKALYRGDWVVQNQTSPYGTGNWELYNRKKDPSLLHDLATKDPKRTEALVEEWQKYAKNVGVISAPYRFRYGQMTCLYDTCIQPDSIPQ</sequence>
<feature type="domain" description="Sulfatase N-terminal" evidence="6">
    <location>
        <begin position="32"/>
        <end position="439"/>
    </location>
</feature>
<dbReference type="CDD" id="cd16025">
    <property type="entry name" value="PAS_like"/>
    <property type="match status" value="1"/>
</dbReference>
<name>A0AAW8JLI8_9GAMM</name>
<keyword evidence="2" id="KW-0479">Metal-binding</keyword>
<dbReference type="PANTHER" id="PTHR42693">
    <property type="entry name" value="ARYLSULFATASE FAMILY MEMBER"/>
    <property type="match status" value="1"/>
</dbReference>
<keyword evidence="5" id="KW-0732">Signal</keyword>
<comment type="caution">
    <text evidence="7">The sequence shown here is derived from an EMBL/GenBank/DDBJ whole genome shotgun (WGS) entry which is preliminary data.</text>
</comment>
<dbReference type="PANTHER" id="PTHR42693:SF33">
    <property type="entry name" value="ARYLSULFATASE"/>
    <property type="match status" value="1"/>
</dbReference>
<feature type="chain" id="PRO_5043914167" evidence="5">
    <location>
        <begin position="24"/>
        <end position="567"/>
    </location>
</feature>
<feature type="signal peptide" evidence="5">
    <location>
        <begin position="1"/>
        <end position="23"/>
    </location>
</feature>
<dbReference type="SUPFAM" id="SSF53649">
    <property type="entry name" value="Alkaline phosphatase-like"/>
    <property type="match status" value="1"/>
</dbReference>
<dbReference type="GO" id="GO:0004065">
    <property type="term" value="F:arylsulfatase activity"/>
    <property type="evidence" value="ECO:0007669"/>
    <property type="project" value="TreeGrafter"/>
</dbReference>
<gene>
    <name evidence="7" type="ORF">RFH51_18545</name>
</gene>
<dbReference type="Proteomes" id="UP001243195">
    <property type="component" value="Unassembled WGS sequence"/>
</dbReference>
<reference evidence="7" key="1">
    <citation type="submission" date="2023-08" db="EMBL/GenBank/DDBJ databases">
        <title>Emergence of clinically-relevant ST2 carbapenem-resistant Acinetobacter baumannii strains in hospital sewages in Zhejiang, East of China.</title>
        <authorList>
            <person name="Kaichao C."/>
            <person name="Zhang R."/>
        </authorList>
    </citation>
    <scope>NUCLEOTIDE SEQUENCE</scope>
    <source>
        <strain evidence="7">M-SY-60</strain>
    </source>
</reference>
<dbReference type="EMBL" id="JAVIDA010000045">
    <property type="protein sequence ID" value="MDQ9073447.1"/>
    <property type="molecule type" value="Genomic_DNA"/>
</dbReference>
<dbReference type="InterPro" id="IPR017850">
    <property type="entry name" value="Alkaline_phosphatase_core_sf"/>
</dbReference>
<evidence type="ECO:0000256" key="2">
    <source>
        <dbReference type="ARBA" id="ARBA00022723"/>
    </source>
</evidence>
<organism evidence="7 8">
    <name type="scientific">Acinetobacter gerneri</name>
    <dbReference type="NCBI Taxonomy" id="202952"/>
    <lineage>
        <taxon>Bacteria</taxon>
        <taxon>Pseudomonadati</taxon>
        <taxon>Pseudomonadota</taxon>
        <taxon>Gammaproteobacteria</taxon>
        <taxon>Moraxellales</taxon>
        <taxon>Moraxellaceae</taxon>
        <taxon>Acinetobacter</taxon>
    </lineage>
</organism>
<dbReference type="EC" id="3.1.6.-" evidence="7"/>
<comment type="similarity">
    <text evidence="1">Belongs to the sulfatase family.</text>
</comment>
<evidence type="ECO:0000256" key="1">
    <source>
        <dbReference type="ARBA" id="ARBA00008779"/>
    </source>
</evidence>